<feature type="compositionally biased region" description="Polar residues" evidence="1">
    <location>
        <begin position="243"/>
        <end position="252"/>
    </location>
</feature>
<sequence length="418" mass="45418">MPNTLPPTPDAQPASPDDDDDGAAKRPARWKRVATALGRAARAPFDGAGALYRVGQDNLHFTLPVLNGAFGDQLAARADRRAIAFSLRRYGADITVADLHLTPAPGGRPRKTVVFLHGLMGDEIIWQTGNGPDDLRFGPRLQQDLNVSCLYVRYNSGLHVSENGRHLHELLAELVATYPEAVGELALVGHSMGGLIIRSAGYYGLIENDETTKPKAGPEPTASGPAQQAAAPDHPANEKPASDAQQPTPKSENTTWLARLHDVFLLGVPNDGSFLEQNSHFTSLVLRKINLWPTRAISGLLDQRSNGIKDLRHALLVDEDWQSEHADDLFPPRTVVPPLPGVRYHVLVGSLLKSANSALHDYFGDGLVGAGSAAGRIFQDRAAPPELLIRTQVYPQLHHGTLLSNPEVYQYLRDQLKP</sequence>
<dbReference type="Gene3D" id="3.40.50.1820">
    <property type="entry name" value="alpha/beta hydrolase"/>
    <property type="match status" value="1"/>
</dbReference>
<protein>
    <recommendedName>
        <fullName evidence="4">Alpha/beta hydrolase</fullName>
    </recommendedName>
</protein>
<feature type="region of interest" description="Disordered" evidence="1">
    <location>
        <begin position="210"/>
        <end position="252"/>
    </location>
</feature>
<name>A0A2D0AFP9_9BACT</name>
<keyword evidence="3" id="KW-1185">Reference proteome</keyword>
<gene>
    <name evidence="2" type="ORF">CDA63_10070</name>
</gene>
<feature type="region of interest" description="Disordered" evidence="1">
    <location>
        <begin position="1"/>
        <end position="26"/>
    </location>
</feature>
<reference evidence="2 3" key="1">
    <citation type="submission" date="2017-06" db="EMBL/GenBank/DDBJ databases">
        <title>Hymenobacter amundsenii sp. nov. isolated from regoliths in Antarctica.</title>
        <authorList>
            <person name="Sedlacek I."/>
            <person name="Kralova S."/>
            <person name="Pantucek R."/>
            <person name="Svec P."/>
            <person name="Holochova P."/>
            <person name="Stankova E."/>
            <person name="Vrbovska V."/>
            <person name="Busse H.-J."/>
        </authorList>
    </citation>
    <scope>NUCLEOTIDE SEQUENCE [LARGE SCALE GENOMIC DNA]</scope>
    <source>
        <strain evidence="2 3">CCM 8682</strain>
    </source>
</reference>
<feature type="compositionally biased region" description="Pro residues" evidence="1">
    <location>
        <begin position="1"/>
        <end position="10"/>
    </location>
</feature>
<proteinExistence type="predicted"/>
<evidence type="ECO:0008006" key="4">
    <source>
        <dbReference type="Google" id="ProtNLM"/>
    </source>
</evidence>
<dbReference type="Proteomes" id="UP000197277">
    <property type="component" value="Unassembled WGS sequence"/>
</dbReference>
<dbReference type="SUPFAM" id="SSF53474">
    <property type="entry name" value="alpha/beta-Hydrolases"/>
    <property type="match status" value="1"/>
</dbReference>
<accession>A0A2D0AFP9</accession>
<dbReference type="AlphaFoldDB" id="A0A2D0AFP9"/>
<dbReference type="InterPro" id="IPR029058">
    <property type="entry name" value="AB_hydrolase_fold"/>
</dbReference>
<dbReference type="EMBL" id="NIRR01000014">
    <property type="protein sequence ID" value="OWP63193.1"/>
    <property type="molecule type" value="Genomic_DNA"/>
</dbReference>
<evidence type="ECO:0000313" key="2">
    <source>
        <dbReference type="EMBL" id="OWP63193.1"/>
    </source>
</evidence>
<comment type="caution">
    <text evidence="2">The sequence shown here is derived from an EMBL/GenBank/DDBJ whole genome shotgun (WGS) entry which is preliminary data.</text>
</comment>
<organism evidence="2 3">
    <name type="scientific">Hymenobacter amundsenii</name>
    <dbReference type="NCBI Taxonomy" id="2006685"/>
    <lineage>
        <taxon>Bacteria</taxon>
        <taxon>Pseudomonadati</taxon>
        <taxon>Bacteroidota</taxon>
        <taxon>Cytophagia</taxon>
        <taxon>Cytophagales</taxon>
        <taxon>Hymenobacteraceae</taxon>
        <taxon>Hymenobacter</taxon>
    </lineage>
</organism>
<evidence type="ECO:0000313" key="3">
    <source>
        <dbReference type="Proteomes" id="UP000197277"/>
    </source>
</evidence>
<evidence type="ECO:0000256" key="1">
    <source>
        <dbReference type="SAM" id="MobiDB-lite"/>
    </source>
</evidence>